<keyword evidence="2" id="KW-1185">Reference proteome</keyword>
<dbReference type="PANTHER" id="PTHR35123:SF2">
    <property type="entry name" value="UBIQUITIN CARBOXYL-TERMINAL HYDROLASE-LIKE PROTEIN"/>
    <property type="match status" value="1"/>
</dbReference>
<evidence type="ECO:0000313" key="3">
    <source>
        <dbReference type="RefSeq" id="XP_022156407.1"/>
    </source>
</evidence>
<proteinExistence type="predicted"/>
<feature type="region of interest" description="Disordered" evidence="1">
    <location>
        <begin position="1"/>
        <end position="57"/>
    </location>
</feature>
<protein>
    <submittedName>
        <fullName evidence="3">Uncharacterized protein LOC111023307</fullName>
    </submittedName>
</protein>
<sequence length="168" mass="18710">MLESGHAENVSDVGCSGVNDDEDDEDDETGKTMAAAQIGHDCDDDDGKKHKGKRGFGKAKQVISYPFRKAKKQILRRKIKRASSSSFTATSRTLSSDKRVVDGSVNQGCGFCFKELISDSKNGSQTTDPNNRKFTDEMLKLLIEKNDFYSKECNPHLDSKVDTRQKKH</sequence>
<dbReference type="Proteomes" id="UP000504603">
    <property type="component" value="Unplaced"/>
</dbReference>
<gene>
    <name evidence="3" type="primary">LOC111023307</name>
</gene>
<dbReference type="AlphaFoldDB" id="A0A6J1DRZ8"/>
<dbReference type="GeneID" id="111023307"/>
<organism evidence="2 3">
    <name type="scientific">Momordica charantia</name>
    <name type="common">Bitter gourd</name>
    <name type="synonym">Balsam pear</name>
    <dbReference type="NCBI Taxonomy" id="3673"/>
    <lineage>
        <taxon>Eukaryota</taxon>
        <taxon>Viridiplantae</taxon>
        <taxon>Streptophyta</taxon>
        <taxon>Embryophyta</taxon>
        <taxon>Tracheophyta</taxon>
        <taxon>Spermatophyta</taxon>
        <taxon>Magnoliopsida</taxon>
        <taxon>eudicotyledons</taxon>
        <taxon>Gunneridae</taxon>
        <taxon>Pentapetalae</taxon>
        <taxon>rosids</taxon>
        <taxon>fabids</taxon>
        <taxon>Cucurbitales</taxon>
        <taxon>Cucurbitaceae</taxon>
        <taxon>Momordiceae</taxon>
        <taxon>Momordica</taxon>
    </lineage>
</organism>
<evidence type="ECO:0000313" key="2">
    <source>
        <dbReference type="Proteomes" id="UP000504603"/>
    </source>
</evidence>
<name>A0A6J1DRZ8_MOMCH</name>
<reference evidence="3" key="1">
    <citation type="submission" date="2025-08" db="UniProtKB">
        <authorList>
            <consortium name="RefSeq"/>
        </authorList>
    </citation>
    <scope>IDENTIFICATION</scope>
    <source>
        <strain evidence="3">OHB3-1</strain>
    </source>
</reference>
<dbReference type="PANTHER" id="PTHR35123">
    <property type="entry name" value="OS07G0633900 PROTEIN-RELATED"/>
    <property type="match status" value="1"/>
</dbReference>
<feature type="compositionally biased region" description="Acidic residues" evidence="1">
    <location>
        <begin position="19"/>
        <end position="28"/>
    </location>
</feature>
<dbReference type="KEGG" id="mcha:111023307"/>
<accession>A0A6J1DRZ8</accession>
<dbReference type="RefSeq" id="XP_022156407.1">
    <property type="nucleotide sequence ID" value="XM_022300715.1"/>
</dbReference>
<evidence type="ECO:0000256" key="1">
    <source>
        <dbReference type="SAM" id="MobiDB-lite"/>
    </source>
</evidence>
<dbReference type="OrthoDB" id="693585at2759"/>